<keyword evidence="1" id="KW-0677">Repeat</keyword>
<feature type="region of interest" description="Disordered" evidence="2">
    <location>
        <begin position="396"/>
        <end position="433"/>
    </location>
</feature>
<keyword evidence="5" id="KW-1185">Reference proteome</keyword>
<proteinExistence type="predicted"/>
<dbReference type="InterPro" id="IPR000225">
    <property type="entry name" value="Armadillo"/>
</dbReference>
<dbReference type="AlphaFoldDB" id="A0A448ZMG4"/>
<dbReference type="Gene3D" id="1.25.10.10">
    <property type="entry name" value="Leucine-rich Repeat Variant"/>
    <property type="match status" value="2"/>
</dbReference>
<reference evidence="4 5" key="1">
    <citation type="submission" date="2019-01" db="EMBL/GenBank/DDBJ databases">
        <authorList>
            <person name="Ferrante I. M."/>
        </authorList>
    </citation>
    <scope>NUCLEOTIDE SEQUENCE [LARGE SCALE GENOMIC DNA]</scope>
    <source>
        <strain evidence="4 5">B856</strain>
    </source>
</reference>
<dbReference type="SUPFAM" id="SSF48371">
    <property type="entry name" value="ARM repeat"/>
    <property type="match status" value="1"/>
</dbReference>
<evidence type="ECO:0000259" key="3">
    <source>
        <dbReference type="Pfam" id="PF23744"/>
    </source>
</evidence>
<dbReference type="InterPro" id="IPR056597">
    <property type="entry name" value="ARM_LRRK2"/>
</dbReference>
<feature type="compositionally biased region" description="Low complexity" evidence="2">
    <location>
        <begin position="162"/>
        <end position="191"/>
    </location>
</feature>
<feature type="domain" description="LRRK2 ARM repeat" evidence="3">
    <location>
        <begin position="582"/>
        <end position="717"/>
    </location>
</feature>
<feature type="compositionally biased region" description="Basic and acidic residues" evidence="2">
    <location>
        <begin position="411"/>
        <end position="431"/>
    </location>
</feature>
<dbReference type="SMART" id="SM00185">
    <property type="entry name" value="ARM"/>
    <property type="match status" value="6"/>
</dbReference>
<dbReference type="EMBL" id="CAACVS010000531">
    <property type="protein sequence ID" value="VEU43227.1"/>
    <property type="molecule type" value="Genomic_DNA"/>
</dbReference>
<dbReference type="Pfam" id="PF23744">
    <property type="entry name" value="ARM_LRRK2"/>
    <property type="match status" value="1"/>
</dbReference>
<dbReference type="InterPro" id="IPR011989">
    <property type="entry name" value="ARM-like"/>
</dbReference>
<feature type="compositionally biased region" description="Polar residues" evidence="2">
    <location>
        <begin position="135"/>
        <end position="161"/>
    </location>
</feature>
<protein>
    <recommendedName>
        <fullName evidence="3">LRRK2 ARM repeat domain-containing protein</fullName>
    </recommendedName>
</protein>
<feature type="compositionally biased region" description="Low complexity" evidence="2">
    <location>
        <begin position="228"/>
        <end position="243"/>
    </location>
</feature>
<name>A0A448ZMG4_9STRA</name>
<dbReference type="PANTHER" id="PTHR22895">
    <property type="entry name" value="ARMADILLO REPEAT-CONTAINING PROTEIN 6"/>
    <property type="match status" value="1"/>
</dbReference>
<feature type="region of interest" description="Disordered" evidence="2">
    <location>
        <begin position="122"/>
        <end position="191"/>
    </location>
</feature>
<evidence type="ECO:0000313" key="5">
    <source>
        <dbReference type="Proteomes" id="UP000291116"/>
    </source>
</evidence>
<dbReference type="Proteomes" id="UP000291116">
    <property type="component" value="Unassembled WGS sequence"/>
</dbReference>
<feature type="compositionally biased region" description="Polar residues" evidence="2">
    <location>
        <begin position="396"/>
        <end position="408"/>
    </location>
</feature>
<feature type="region of interest" description="Disordered" evidence="2">
    <location>
        <begin position="285"/>
        <end position="323"/>
    </location>
</feature>
<gene>
    <name evidence="4" type="ORF">PSNMU_V1.4_AUG-EV-PASAV3_0102760</name>
</gene>
<sequence length="848" mass="89981">MNYLGSDFNSTGSVIAKSELTAARLKRGECVTCGRKCFKKKFLKMVPIDDEEGNILNGRCLNCKPLSMKHLPKKQQGSGHGSSHSRSTRNNRSHHGGSQGSLRRSKSVAIDATVAVAECKPASHKHLGSVPPKRTLSSPARSQNSSYHRSAVGTNNGIGATSRSRGSSSNDSSFGGSNNVHTIPSNSGHSLSGTSSLASICSAASGSTATTVYRQPLSRQDSIDSCGSMNSNSNSNRSLSKTTKSSREELEQAAQTLMAAAKEHGLADGTLVASLSDIVNLGNGVSAAGGQGPSDKLASKSFDSSEEEPPSHPSPDVVVSTGGVLNRGGAFPMRYGRHIYTGSTRTLSSMSSIDEGDQQQLQQQSLRMVGKSCRTLGSLSTIDGTDEEEIQTLNDDIHSNLSGPSGTPASDEVHNEEKKEGESATDDDKTTPETATRCLERLKESTLAPCPAKSIEAIECLLEFVACLFDPASELDLLIETGGIQALVSAMGKYSKSPGIQARACELLSVFASPCGSSNTDDDESRKRRRTVLDQTNGAGEAILYFSMILHEDSAEVQQAALNAIHCLCEDCGENQADFLKLDVMEPILRAMEHHRNEARLQEIGSSLISLLASNPDNENVGSAIGLNGGVPVILRAILVHLDNARVAETCSRALYELTLGDPHNVVVVLKTPGAICAILDAMRSHPQNTGVQEMGCAVLSNLTADAEYVPLLITNGQATEDESEEKSTDVLGLVLETILEAIQGHSGAPTVQDLGCAALANLTDSDETKMFVVDKGVLDAIVLAMVLHADHAEVQERVCRLLLLLAVKVNHKQIQAAIPIEIVRAAAKKFPDRCSEPANRLVRELGL</sequence>
<dbReference type="InterPro" id="IPR016024">
    <property type="entry name" value="ARM-type_fold"/>
</dbReference>
<evidence type="ECO:0000256" key="2">
    <source>
        <dbReference type="SAM" id="MobiDB-lite"/>
    </source>
</evidence>
<dbReference type="PANTHER" id="PTHR22895:SF0">
    <property type="entry name" value="ARMADILLO REPEAT-CONTAINING PROTEIN 6"/>
    <property type="match status" value="1"/>
</dbReference>
<dbReference type="OrthoDB" id="49336at2759"/>
<accession>A0A448ZMG4</accession>
<organism evidence="4 5">
    <name type="scientific">Pseudo-nitzschia multistriata</name>
    <dbReference type="NCBI Taxonomy" id="183589"/>
    <lineage>
        <taxon>Eukaryota</taxon>
        <taxon>Sar</taxon>
        <taxon>Stramenopiles</taxon>
        <taxon>Ochrophyta</taxon>
        <taxon>Bacillariophyta</taxon>
        <taxon>Bacillariophyceae</taxon>
        <taxon>Bacillariophycidae</taxon>
        <taxon>Bacillariales</taxon>
        <taxon>Bacillariaceae</taxon>
        <taxon>Pseudo-nitzschia</taxon>
    </lineage>
</organism>
<evidence type="ECO:0000313" key="4">
    <source>
        <dbReference type="EMBL" id="VEU43227.1"/>
    </source>
</evidence>
<feature type="region of interest" description="Disordered" evidence="2">
    <location>
        <begin position="70"/>
        <end position="107"/>
    </location>
</feature>
<feature type="compositionally biased region" description="Polar residues" evidence="2">
    <location>
        <begin position="212"/>
        <end position="227"/>
    </location>
</feature>
<feature type="region of interest" description="Disordered" evidence="2">
    <location>
        <begin position="212"/>
        <end position="251"/>
    </location>
</feature>
<evidence type="ECO:0000256" key="1">
    <source>
        <dbReference type="ARBA" id="ARBA00022737"/>
    </source>
</evidence>
<feature type="compositionally biased region" description="Basic residues" evidence="2">
    <location>
        <begin position="86"/>
        <end position="95"/>
    </location>
</feature>